<keyword evidence="1" id="KW-0472">Membrane</keyword>
<dbReference type="EMBL" id="CP071462">
    <property type="protein sequence ID" value="QSX01083.1"/>
    <property type="molecule type" value="Genomic_DNA"/>
</dbReference>
<dbReference type="Proteomes" id="UP000663203">
    <property type="component" value="Chromosome"/>
</dbReference>
<keyword evidence="3" id="KW-1185">Reference proteome</keyword>
<feature type="transmembrane region" description="Helical" evidence="1">
    <location>
        <begin position="33"/>
        <end position="49"/>
    </location>
</feature>
<feature type="transmembrane region" description="Helical" evidence="1">
    <location>
        <begin position="7"/>
        <end position="27"/>
    </location>
</feature>
<dbReference type="RefSeq" id="WP_207290797.1">
    <property type="nucleotide sequence ID" value="NZ_CP071462.1"/>
</dbReference>
<keyword evidence="1" id="KW-0812">Transmembrane</keyword>
<evidence type="ECO:0000256" key="1">
    <source>
        <dbReference type="SAM" id="Phobius"/>
    </source>
</evidence>
<accession>A0A8A2VL83</accession>
<protein>
    <submittedName>
        <fullName evidence="2">Uncharacterized protein</fullName>
    </submittedName>
</protein>
<dbReference type="AlphaFoldDB" id="A0A8A2VL83"/>
<organism evidence="2 3">
    <name type="scientific">Haloterrigena alkaliphila</name>
    <dbReference type="NCBI Taxonomy" id="2816475"/>
    <lineage>
        <taxon>Archaea</taxon>
        <taxon>Methanobacteriati</taxon>
        <taxon>Methanobacteriota</taxon>
        <taxon>Stenosarchaea group</taxon>
        <taxon>Halobacteria</taxon>
        <taxon>Halobacteriales</taxon>
        <taxon>Natrialbaceae</taxon>
        <taxon>Haloterrigena</taxon>
    </lineage>
</organism>
<evidence type="ECO:0000313" key="2">
    <source>
        <dbReference type="EMBL" id="QSX01083.1"/>
    </source>
</evidence>
<keyword evidence="1" id="KW-1133">Transmembrane helix</keyword>
<evidence type="ECO:0000313" key="3">
    <source>
        <dbReference type="Proteomes" id="UP000663203"/>
    </source>
</evidence>
<dbReference type="KEGG" id="hakz:J0X25_09065"/>
<gene>
    <name evidence="2" type="ORF">J0X25_09065</name>
</gene>
<proteinExistence type="predicted"/>
<feature type="transmembrane region" description="Helical" evidence="1">
    <location>
        <begin position="86"/>
        <end position="102"/>
    </location>
</feature>
<sequence length="113" mass="12702">MPHRKDPVFVWTAFIVMVVMLGVVFLKDATDEVLFPFAPIGILLTIGIHQTLNVTGNSGGYFGYLADLFFGEGAFFAMQLVEVFELAVWGILLYGTLIRLPLPRDWVREQLPL</sequence>
<dbReference type="GeneID" id="63187452"/>
<name>A0A8A2VL83_9EURY</name>
<reference evidence="2 3" key="1">
    <citation type="submission" date="2021-03" db="EMBL/GenBank/DDBJ databases">
        <title>Haloterrigena longa sp. nov. and Haloterrigena limicola sp. nov., extremely halophilic archaea isolated from a salt lake.</title>
        <authorList>
            <person name="Henglin C."/>
        </authorList>
    </citation>
    <scope>NUCLEOTIDE SEQUENCE [LARGE SCALE GENOMIC DNA]</scope>
    <source>
        <strain evidence="2 3">KZCA68</strain>
    </source>
</reference>